<protein>
    <submittedName>
        <fullName evidence="2">Uncharacterized protein</fullName>
    </submittedName>
</protein>
<evidence type="ECO:0000313" key="2">
    <source>
        <dbReference type="EMBL" id="KAI1699864.1"/>
    </source>
</evidence>
<evidence type="ECO:0000313" key="3">
    <source>
        <dbReference type="Proteomes" id="UP001201812"/>
    </source>
</evidence>
<accession>A0AAD4MMZ4</accession>
<evidence type="ECO:0000256" key="1">
    <source>
        <dbReference type="SAM" id="SignalP"/>
    </source>
</evidence>
<keyword evidence="1" id="KW-0732">Signal</keyword>
<proteinExistence type="predicted"/>
<gene>
    <name evidence="2" type="ORF">DdX_17065</name>
</gene>
<keyword evidence="3" id="KW-1185">Reference proteome</keyword>
<comment type="caution">
    <text evidence="2">The sequence shown here is derived from an EMBL/GenBank/DDBJ whole genome shotgun (WGS) entry which is preliminary data.</text>
</comment>
<reference evidence="2" key="1">
    <citation type="submission" date="2022-01" db="EMBL/GenBank/DDBJ databases">
        <title>Genome Sequence Resource for Two Populations of Ditylenchus destructor, the Migratory Endoparasitic Phytonematode.</title>
        <authorList>
            <person name="Zhang H."/>
            <person name="Lin R."/>
            <person name="Xie B."/>
        </authorList>
    </citation>
    <scope>NUCLEOTIDE SEQUENCE</scope>
    <source>
        <strain evidence="2">BazhouSP</strain>
    </source>
</reference>
<organism evidence="2 3">
    <name type="scientific">Ditylenchus destructor</name>
    <dbReference type="NCBI Taxonomy" id="166010"/>
    <lineage>
        <taxon>Eukaryota</taxon>
        <taxon>Metazoa</taxon>
        <taxon>Ecdysozoa</taxon>
        <taxon>Nematoda</taxon>
        <taxon>Chromadorea</taxon>
        <taxon>Rhabditida</taxon>
        <taxon>Tylenchina</taxon>
        <taxon>Tylenchomorpha</taxon>
        <taxon>Sphaerularioidea</taxon>
        <taxon>Anguinidae</taxon>
        <taxon>Anguininae</taxon>
        <taxon>Ditylenchus</taxon>
    </lineage>
</organism>
<feature type="chain" id="PRO_5042212616" evidence="1">
    <location>
        <begin position="22"/>
        <end position="138"/>
    </location>
</feature>
<sequence>MYRFAEAIIFGGFILINLVFAASENIATSNIECLKANNLTSIPINCWKWGSNLTFDENSTFEFTEEVCGIFIDELKCWNDTSLELCHVPVPSSNALEVYLFADILNEPKGDSCVELQHRLQAYLIEIARSISKETLIK</sequence>
<dbReference type="AlphaFoldDB" id="A0AAD4MMZ4"/>
<dbReference type="EMBL" id="JAKKPZ010000164">
    <property type="protein sequence ID" value="KAI1699864.1"/>
    <property type="molecule type" value="Genomic_DNA"/>
</dbReference>
<dbReference type="Proteomes" id="UP001201812">
    <property type="component" value="Unassembled WGS sequence"/>
</dbReference>
<feature type="signal peptide" evidence="1">
    <location>
        <begin position="1"/>
        <end position="21"/>
    </location>
</feature>
<name>A0AAD4MMZ4_9BILA</name>